<dbReference type="PANTHER" id="PTHR43434">
    <property type="entry name" value="PHOSPHOGLYCOLATE PHOSPHATASE"/>
    <property type="match status" value="1"/>
</dbReference>
<dbReference type="InterPro" id="IPR036412">
    <property type="entry name" value="HAD-like_sf"/>
</dbReference>
<dbReference type="NCBIfam" id="TIGR01509">
    <property type="entry name" value="HAD-SF-IA-v3"/>
    <property type="match status" value="1"/>
</dbReference>
<keyword evidence="9" id="KW-0119">Carbohydrate metabolism</keyword>
<name>A0A3B0R4C3_9ZZZZ</name>
<dbReference type="EC" id="3.1.3.18" evidence="5"/>
<comment type="cofactor">
    <cofactor evidence="2">
        <name>Mg(2+)</name>
        <dbReference type="ChEBI" id="CHEBI:18420"/>
    </cofactor>
</comment>
<evidence type="ECO:0000256" key="9">
    <source>
        <dbReference type="ARBA" id="ARBA00023277"/>
    </source>
</evidence>
<dbReference type="GO" id="GO:0005975">
    <property type="term" value="P:carbohydrate metabolic process"/>
    <property type="evidence" value="ECO:0007669"/>
    <property type="project" value="InterPro"/>
</dbReference>
<evidence type="ECO:0000313" key="10">
    <source>
        <dbReference type="EMBL" id="VAV88120.1"/>
    </source>
</evidence>
<comment type="catalytic activity">
    <reaction evidence="1">
        <text>2-phosphoglycolate + H2O = glycolate + phosphate</text>
        <dbReference type="Rhea" id="RHEA:14369"/>
        <dbReference type="ChEBI" id="CHEBI:15377"/>
        <dbReference type="ChEBI" id="CHEBI:29805"/>
        <dbReference type="ChEBI" id="CHEBI:43474"/>
        <dbReference type="ChEBI" id="CHEBI:58033"/>
        <dbReference type="EC" id="3.1.3.18"/>
    </reaction>
</comment>
<evidence type="ECO:0000256" key="1">
    <source>
        <dbReference type="ARBA" id="ARBA00000830"/>
    </source>
</evidence>
<dbReference type="Gene3D" id="1.10.150.240">
    <property type="entry name" value="Putative phosphatase, domain 2"/>
    <property type="match status" value="1"/>
</dbReference>
<dbReference type="InterPro" id="IPR037512">
    <property type="entry name" value="PGPase_prok"/>
</dbReference>
<keyword evidence="8" id="KW-0460">Magnesium</keyword>
<evidence type="ECO:0000256" key="2">
    <source>
        <dbReference type="ARBA" id="ARBA00001946"/>
    </source>
</evidence>
<dbReference type="HAMAP" id="MF_00495">
    <property type="entry name" value="GPH_hydrolase_bact"/>
    <property type="match status" value="1"/>
</dbReference>
<evidence type="ECO:0000256" key="3">
    <source>
        <dbReference type="ARBA" id="ARBA00004818"/>
    </source>
</evidence>
<dbReference type="Gene3D" id="3.40.50.1000">
    <property type="entry name" value="HAD superfamily/HAD-like"/>
    <property type="match status" value="1"/>
</dbReference>
<evidence type="ECO:0000256" key="4">
    <source>
        <dbReference type="ARBA" id="ARBA00006171"/>
    </source>
</evidence>
<dbReference type="InterPro" id="IPR006439">
    <property type="entry name" value="HAD-SF_hydro_IA"/>
</dbReference>
<proteinExistence type="inferred from homology"/>
<dbReference type="GO" id="GO:0006281">
    <property type="term" value="P:DNA repair"/>
    <property type="evidence" value="ECO:0007669"/>
    <property type="project" value="TreeGrafter"/>
</dbReference>
<comment type="similarity">
    <text evidence="4">Belongs to the HAD-like hydrolase superfamily. CbbY/CbbZ/Gph/YieH family.</text>
</comment>
<keyword evidence="6" id="KW-0479">Metal-binding</keyword>
<protein>
    <recommendedName>
        <fullName evidence="5">phosphoglycolate phosphatase</fullName>
        <ecNumber evidence="5">3.1.3.18</ecNumber>
    </recommendedName>
</protein>
<evidence type="ECO:0000256" key="6">
    <source>
        <dbReference type="ARBA" id="ARBA00022723"/>
    </source>
</evidence>
<dbReference type="GO" id="GO:0005829">
    <property type="term" value="C:cytosol"/>
    <property type="evidence" value="ECO:0007669"/>
    <property type="project" value="TreeGrafter"/>
</dbReference>
<evidence type="ECO:0000256" key="8">
    <source>
        <dbReference type="ARBA" id="ARBA00022842"/>
    </source>
</evidence>
<keyword evidence="7 10" id="KW-0378">Hydrolase</keyword>
<dbReference type="GO" id="GO:0046872">
    <property type="term" value="F:metal ion binding"/>
    <property type="evidence" value="ECO:0007669"/>
    <property type="project" value="UniProtKB-KW"/>
</dbReference>
<dbReference type="SUPFAM" id="SSF56784">
    <property type="entry name" value="HAD-like"/>
    <property type="match status" value="1"/>
</dbReference>
<dbReference type="EMBL" id="UOED01000031">
    <property type="protein sequence ID" value="VAV88120.1"/>
    <property type="molecule type" value="Genomic_DNA"/>
</dbReference>
<organism evidence="10">
    <name type="scientific">hydrothermal vent metagenome</name>
    <dbReference type="NCBI Taxonomy" id="652676"/>
    <lineage>
        <taxon>unclassified sequences</taxon>
        <taxon>metagenomes</taxon>
        <taxon>ecological metagenomes</taxon>
    </lineage>
</organism>
<dbReference type="Pfam" id="PF13419">
    <property type="entry name" value="HAD_2"/>
    <property type="match status" value="1"/>
</dbReference>
<gene>
    <name evidence="10" type="ORF">MNBD_ALPHA02-1664</name>
</gene>
<dbReference type="InterPro" id="IPR050155">
    <property type="entry name" value="HAD-like_hydrolase_sf"/>
</dbReference>
<sequence>MSSYPSAIIFDLDGTLVDSAPDLCGALNHVLRQAGRPEMDIARVRHMVGDGARALIIKGFSTSGDLPDANGINAILQDFLDFYLDNITAQTVIFPGALNVLKKLAEMNIPLGLCTNKAIKLTTKLMAESGLSGYFSAIIGGDSFDYCKPDPRHLTSTLNDMKASPDGAVMVGDSINDILAAKAAGIPVICASFGYSKTPIATLNPDAIFDHYDTFFDALHDISSAF</sequence>
<dbReference type="NCBIfam" id="TIGR01549">
    <property type="entry name" value="HAD-SF-IA-v1"/>
    <property type="match status" value="1"/>
</dbReference>
<evidence type="ECO:0000256" key="7">
    <source>
        <dbReference type="ARBA" id="ARBA00022801"/>
    </source>
</evidence>
<dbReference type="AlphaFoldDB" id="A0A3B0R4C3"/>
<dbReference type="InterPro" id="IPR041492">
    <property type="entry name" value="HAD_2"/>
</dbReference>
<comment type="pathway">
    <text evidence="3">Organic acid metabolism; glycolate biosynthesis; glycolate from 2-phosphoglycolate: step 1/1.</text>
</comment>
<dbReference type="InterPro" id="IPR023198">
    <property type="entry name" value="PGP-like_dom2"/>
</dbReference>
<dbReference type="InterPro" id="IPR023214">
    <property type="entry name" value="HAD_sf"/>
</dbReference>
<dbReference type="PANTHER" id="PTHR43434:SF1">
    <property type="entry name" value="PHOSPHOGLYCOLATE PHOSPHATASE"/>
    <property type="match status" value="1"/>
</dbReference>
<dbReference type="UniPathway" id="UPA00865">
    <property type="reaction ID" value="UER00834"/>
</dbReference>
<evidence type="ECO:0000256" key="5">
    <source>
        <dbReference type="ARBA" id="ARBA00013078"/>
    </source>
</evidence>
<accession>A0A3B0R4C3</accession>
<dbReference type="GO" id="GO:0046295">
    <property type="term" value="P:glycolate biosynthetic process"/>
    <property type="evidence" value="ECO:0007669"/>
    <property type="project" value="UniProtKB-UniPathway"/>
</dbReference>
<dbReference type="SFLD" id="SFLDG01129">
    <property type="entry name" value="C1.5:_HAD__Beta-PGM__Phosphata"/>
    <property type="match status" value="1"/>
</dbReference>
<reference evidence="10" key="1">
    <citation type="submission" date="2018-06" db="EMBL/GenBank/DDBJ databases">
        <authorList>
            <person name="Zhirakovskaya E."/>
        </authorList>
    </citation>
    <scope>NUCLEOTIDE SEQUENCE</scope>
</reference>
<dbReference type="SFLD" id="SFLDS00003">
    <property type="entry name" value="Haloacid_Dehalogenase"/>
    <property type="match status" value="1"/>
</dbReference>
<dbReference type="GO" id="GO:0008967">
    <property type="term" value="F:phosphoglycolate phosphatase activity"/>
    <property type="evidence" value="ECO:0007669"/>
    <property type="project" value="UniProtKB-EC"/>
</dbReference>